<accession>A0ACC0S3V7</accession>
<keyword evidence="2" id="KW-1185">Reference proteome</keyword>
<dbReference type="EMBL" id="CM009302">
    <property type="protein sequence ID" value="KAI9383436.1"/>
    <property type="molecule type" value="Genomic_DNA"/>
</dbReference>
<organism evidence="1 2">
    <name type="scientific">Populus trichocarpa</name>
    <name type="common">Western balsam poplar</name>
    <name type="synonym">Populus balsamifera subsp. trichocarpa</name>
    <dbReference type="NCBI Taxonomy" id="3694"/>
    <lineage>
        <taxon>Eukaryota</taxon>
        <taxon>Viridiplantae</taxon>
        <taxon>Streptophyta</taxon>
        <taxon>Embryophyta</taxon>
        <taxon>Tracheophyta</taxon>
        <taxon>Spermatophyta</taxon>
        <taxon>Magnoliopsida</taxon>
        <taxon>eudicotyledons</taxon>
        <taxon>Gunneridae</taxon>
        <taxon>Pentapetalae</taxon>
        <taxon>rosids</taxon>
        <taxon>fabids</taxon>
        <taxon>Malpighiales</taxon>
        <taxon>Salicaceae</taxon>
        <taxon>Saliceae</taxon>
        <taxon>Populus</taxon>
    </lineage>
</organism>
<dbReference type="Proteomes" id="UP000006729">
    <property type="component" value="Chromosome 13"/>
</dbReference>
<proteinExistence type="predicted"/>
<protein>
    <submittedName>
        <fullName evidence="1">Uncharacterized protein</fullName>
    </submittedName>
</protein>
<name>A0ACC0S3V7_POPTR</name>
<sequence>MENGARVIKGFILSVPESVSRLWHRAGQLESQQLPPPTMNEEEELVKMFHAKQEMEWQKTLISICFTSGLEIALHFHHITHSKPDSLHLLSILVAILFSCLFVSHFINPTKFPRTSKVLGKVAVFLAATVFFITIHCLLLQSAISATRHELYMAYMFFFSVSVCICSSLHSICMLEGVEIQCNHGVIYNHVVAAVILVKPKPQCFAPASTPANKPLELGLAIAIRRRWKMLSYRPRRCWILGFTNVP</sequence>
<gene>
    <name evidence="1" type="ORF">POPTR_013G084650v4</name>
</gene>
<evidence type="ECO:0000313" key="2">
    <source>
        <dbReference type="Proteomes" id="UP000006729"/>
    </source>
</evidence>
<evidence type="ECO:0000313" key="1">
    <source>
        <dbReference type="EMBL" id="KAI9383436.1"/>
    </source>
</evidence>
<reference evidence="1 2" key="1">
    <citation type="journal article" date="2006" name="Science">
        <title>The genome of black cottonwood, Populus trichocarpa (Torr. &amp; Gray).</title>
        <authorList>
            <person name="Tuskan G.A."/>
            <person name="Difazio S."/>
            <person name="Jansson S."/>
            <person name="Bohlmann J."/>
            <person name="Grigoriev I."/>
            <person name="Hellsten U."/>
            <person name="Putnam N."/>
            <person name="Ralph S."/>
            <person name="Rombauts S."/>
            <person name="Salamov A."/>
            <person name="Schein J."/>
            <person name="Sterck L."/>
            <person name="Aerts A."/>
            <person name="Bhalerao R.R."/>
            <person name="Bhalerao R.P."/>
            <person name="Blaudez D."/>
            <person name="Boerjan W."/>
            <person name="Brun A."/>
            <person name="Brunner A."/>
            <person name="Busov V."/>
            <person name="Campbell M."/>
            <person name="Carlson J."/>
            <person name="Chalot M."/>
            <person name="Chapman J."/>
            <person name="Chen G.L."/>
            <person name="Cooper D."/>
            <person name="Coutinho P.M."/>
            <person name="Couturier J."/>
            <person name="Covert S."/>
            <person name="Cronk Q."/>
            <person name="Cunningham R."/>
            <person name="Davis J."/>
            <person name="Degroeve S."/>
            <person name="Dejardin A."/>
            <person name="Depamphilis C."/>
            <person name="Detter J."/>
            <person name="Dirks B."/>
            <person name="Dubchak I."/>
            <person name="Duplessis S."/>
            <person name="Ehlting J."/>
            <person name="Ellis B."/>
            <person name="Gendler K."/>
            <person name="Goodstein D."/>
            <person name="Gribskov M."/>
            <person name="Grimwood J."/>
            <person name="Groover A."/>
            <person name="Gunter L."/>
            <person name="Hamberger B."/>
            <person name="Heinze B."/>
            <person name="Helariutta Y."/>
            <person name="Henrissat B."/>
            <person name="Holligan D."/>
            <person name="Holt R."/>
            <person name="Huang W."/>
            <person name="Islam-Faridi N."/>
            <person name="Jones S."/>
            <person name="Jones-Rhoades M."/>
            <person name="Jorgensen R."/>
            <person name="Joshi C."/>
            <person name="Kangasjarvi J."/>
            <person name="Karlsson J."/>
            <person name="Kelleher C."/>
            <person name="Kirkpatrick R."/>
            <person name="Kirst M."/>
            <person name="Kohler A."/>
            <person name="Kalluri U."/>
            <person name="Larimer F."/>
            <person name="Leebens-Mack J."/>
            <person name="Leple J.C."/>
            <person name="Locascio P."/>
            <person name="Lou Y."/>
            <person name="Lucas S."/>
            <person name="Martin F."/>
            <person name="Montanini B."/>
            <person name="Napoli C."/>
            <person name="Nelson D.R."/>
            <person name="Nelson C."/>
            <person name="Nieminen K."/>
            <person name="Nilsson O."/>
            <person name="Pereda V."/>
            <person name="Peter G."/>
            <person name="Philippe R."/>
            <person name="Pilate G."/>
            <person name="Poliakov A."/>
            <person name="Razumovskaya J."/>
            <person name="Richardson P."/>
            <person name="Rinaldi C."/>
            <person name="Ritland K."/>
            <person name="Rouze P."/>
            <person name="Ryaboy D."/>
            <person name="Schmutz J."/>
            <person name="Schrader J."/>
            <person name="Segerman B."/>
            <person name="Shin H."/>
            <person name="Siddiqui A."/>
            <person name="Sterky F."/>
            <person name="Terry A."/>
            <person name="Tsai C.J."/>
            <person name="Uberbacher E."/>
            <person name="Unneberg P."/>
            <person name="Vahala J."/>
            <person name="Wall K."/>
            <person name="Wessler S."/>
            <person name="Yang G."/>
            <person name="Yin T."/>
            <person name="Douglas C."/>
            <person name="Marra M."/>
            <person name="Sandberg G."/>
            <person name="Van de Peer Y."/>
            <person name="Rokhsar D."/>
        </authorList>
    </citation>
    <scope>NUCLEOTIDE SEQUENCE [LARGE SCALE GENOMIC DNA]</scope>
    <source>
        <strain evidence="2">cv. Nisqually</strain>
    </source>
</reference>
<comment type="caution">
    <text evidence="1">The sequence shown here is derived from an EMBL/GenBank/DDBJ whole genome shotgun (WGS) entry which is preliminary data.</text>
</comment>